<keyword evidence="3" id="KW-1185">Reference proteome</keyword>
<evidence type="ECO:0000313" key="2">
    <source>
        <dbReference type="EMBL" id="KAF0927412.1"/>
    </source>
</evidence>
<name>A0A6G1ES66_9ORYZ</name>
<accession>A0A6G1ES66</accession>
<proteinExistence type="predicted"/>
<sequence length="77" mass="8119">MAYRIHATAGLVPVPSPSRGSSQGSARFRATHASSRATRCAAVDNAVDVAAHVGRSTDARVVDHRCAVELVKTRDYG</sequence>
<evidence type="ECO:0000313" key="3">
    <source>
        <dbReference type="Proteomes" id="UP000479710"/>
    </source>
</evidence>
<evidence type="ECO:0000256" key="1">
    <source>
        <dbReference type="SAM" id="MobiDB-lite"/>
    </source>
</evidence>
<dbReference type="Proteomes" id="UP000479710">
    <property type="component" value="Unassembled WGS sequence"/>
</dbReference>
<protein>
    <submittedName>
        <fullName evidence="2">Uncharacterized protein</fullName>
    </submittedName>
</protein>
<reference evidence="2 3" key="1">
    <citation type="submission" date="2019-11" db="EMBL/GenBank/DDBJ databases">
        <title>Whole genome sequence of Oryza granulata.</title>
        <authorList>
            <person name="Li W."/>
        </authorList>
    </citation>
    <scope>NUCLEOTIDE SEQUENCE [LARGE SCALE GENOMIC DNA]</scope>
    <source>
        <strain evidence="3">cv. Menghai</strain>
        <tissue evidence="2">Leaf</tissue>
    </source>
</reference>
<feature type="region of interest" description="Disordered" evidence="1">
    <location>
        <begin position="1"/>
        <end position="30"/>
    </location>
</feature>
<organism evidence="2 3">
    <name type="scientific">Oryza meyeriana var. granulata</name>
    <dbReference type="NCBI Taxonomy" id="110450"/>
    <lineage>
        <taxon>Eukaryota</taxon>
        <taxon>Viridiplantae</taxon>
        <taxon>Streptophyta</taxon>
        <taxon>Embryophyta</taxon>
        <taxon>Tracheophyta</taxon>
        <taxon>Spermatophyta</taxon>
        <taxon>Magnoliopsida</taxon>
        <taxon>Liliopsida</taxon>
        <taxon>Poales</taxon>
        <taxon>Poaceae</taxon>
        <taxon>BOP clade</taxon>
        <taxon>Oryzoideae</taxon>
        <taxon>Oryzeae</taxon>
        <taxon>Oryzinae</taxon>
        <taxon>Oryza</taxon>
        <taxon>Oryza meyeriana</taxon>
    </lineage>
</organism>
<gene>
    <name evidence="2" type="ORF">E2562_032718</name>
</gene>
<dbReference type="EMBL" id="SPHZ02000003">
    <property type="protein sequence ID" value="KAF0927412.1"/>
    <property type="molecule type" value="Genomic_DNA"/>
</dbReference>
<comment type="caution">
    <text evidence="2">The sequence shown here is derived from an EMBL/GenBank/DDBJ whole genome shotgun (WGS) entry which is preliminary data.</text>
</comment>
<dbReference type="AlphaFoldDB" id="A0A6G1ES66"/>